<name>A0A6J6E959_9ZZZZ</name>
<dbReference type="PANTHER" id="PTHR30008:SF0">
    <property type="entry name" value="EXODEOXYRIBONUCLEASE 7 LARGE SUBUNIT"/>
    <property type="match status" value="1"/>
</dbReference>
<dbReference type="NCBIfam" id="TIGR00237">
    <property type="entry name" value="xseA"/>
    <property type="match status" value="1"/>
</dbReference>
<dbReference type="AlphaFoldDB" id="A0A6J6E959"/>
<gene>
    <name evidence="2" type="ORF">UFOPK1726_00330</name>
</gene>
<proteinExistence type="predicted"/>
<evidence type="ECO:0000259" key="1">
    <source>
        <dbReference type="Pfam" id="PF02601"/>
    </source>
</evidence>
<dbReference type="PANTHER" id="PTHR30008">
    <property type="entry name" value="EXODEOXYRIBONUCLEASE 7 LARGE SUBUNIT"/>
    <property type="match status" value="1"/>
</dbReference>
<dbReference type="GO" id="GO:0006308">
    <property type="term" value="P:DNA catabolic process"/>
    <property type="evidence" value="ECO:0007669"/>
    <property type="project" value="InterPro"/>
</dbReference>
<protein>
    <submittedName>
        <fullName evidence="2">Unannotated protein</fullName>
    </submittedName>
</protein>
<dbReference type="EMBL" id="CAEZTT010000024">
    <property type="protein sequence ID" value="CAB4571855.1"/>
    <property type="molecule type" value="Genomic_DNA"/>
</dbReference>
<dbReference type="Pfam" id="PF02601">
    <property type="entry name" value="Exonuc_VII_L"/>
    <property type="match status" value="1"/>
</dbReference>
<dbReference type="InterPro" id="IPR003753">
    <property type="entry name" value="Exonuc_VII_L"/>
</dbReference>
<accession>A0A6J6E959</accession>
<evidence type="ECO:0000313" key="2">
    <source>
        <dbReference type="EMBL" id="CAB4571855.1"/>
    </source>
</evidence>
<dbReference type="GO" id="GO:0009318">
    <property type="term" value="C:exodeoxyribonuclease VII complex"/>
    <property type="evidence" value="ECO:0007669"/>
    <property type="project" value="InterPro"/>
</dbReference>
<reference evidence="2" key="1">
    <citation type="submission" date="2020-05" db="EMBL/GenBank/DDBJ databases">
        <authorList>
            <person name="Chiriac C."/>
            <person name="Salcher M."/>
            <person name="Ghai R."/>
            <person name="Kavagutti S V."/>
        </authorList>
    </citation>
    <scope>NUCLEOTIDE SEQUENCE</scope>
</reference>
<dbReference type="GO" id="GO:0008855">
    <property type="term" value="F:exodeoxyribonuclease VII activity"/>
    <property type="evidence" value="ECO:0007669"/>
    <property type="project" value="InterPro"/>
</dbReference>
<dbReference type="InterPro" id="IPR020579">
    <property type="entry name" value="Exonuc_VII_lsu_C"/>
</dbReference>
<organism evidence="2">
    <name type="scientific">freshwater metagenome</name>
    <dbReference type="NCBI Taxonomy" id="449393"/>
    <lineage>
        <taxon>unclassified sequences</taxon>
        <taxon>metagenomes</taxon>
        <taxon>ecological metagenomes</taxon>
    </lineage>
</organism>
<feature type="domain" description="Exonuclease VII large subunit C-terminal" evidence="1">
    <location>
        <begin position="1"/>
        <end position="196"/>
    </location>
</feature>
<sequence length="264" mass="28502">MPTKIGLICGRASAAMHDVLVNAKVRWPLVQFEVKEVAVQGDSAVKEVAAALIELDANPEVDVIIIARGGGSLEDLLPFSDEGLIRLIAKLQTPVVSAIGHEQDTPLLDFVADLRASTPTDAARKVVPSLTEEKDFISNLIYRLQREVYSIIRDEQAGLFELQRSLLQLHPKTQLLNQKQWLTQQQYSLRNSLQTQLAAAANQVAAASATIRALSPEGTLARGYAIVRSTQNELITKPPAAGSGLSIRVAAGEFPAIAGEQADH</sequence>